<dbReference type="PANTHER" id="PTHR10663:SF373">
    <property type="entry name" value="PH AND SEC7 DOMAIN-CONTAINING PROTEIN C11E3.11C"/>
    <property type="match status" value="1"/>
</dbReference>
<feature type="compositionally biased region" description="Low complexity" evidence="2">
    <location>
        <begin position="365"/>
        <end position="382"/>
    </location>
</feature>
<feature type="compositionally biased region" description="Pro residues" evidence="2">
    <location>
        <begin position="1088"/>
        <end position="1099"/>
    </location>
</feature>
<feature type="compositionally biased region" description="Basic and acidic residues" evidence="2">
    <location>
        <begin position="751"/>
        <end position="760"/>
    </location>
</feature>
<feature type="region of interest" description="Disordered" evidence="2">
    <location>
        <begin position="1135"/>
        <end position="1298"/>
    </location>
</feature>
<dbReference type="Pfam" id="PF15410">
    <property type="entry name" value="PH_9"/>
    <property type="match status" value="1"/>
</dbReference>
<feature type="region of interest" description="Disordered" evidence="2">
    <location>
        <begin position="693"/>
        <end position="1117"/>
    </location>
</feature>
<keyword evidence="1" id="KW-0479">Metal-binding</keyword>
<keyword evidence="1" id="KW-0863">Zinc-finger</keyword>
<dbReference type="SUPFAM" id="SSF48425">
    <property type="entry name" value="Sec7 domain"/>
    <property type="match status" value="1"/>
</dbReference>
<keyword evidence="6" id="KW-1185">Reference proteome</keyword>
<feature type="compositionally biased region" description="Low complexity" evidence="2">
    <location>
        <begin position="19"/>
        <end position="35"/>
    </location>
</feature>
<evidence type="ECO:0000259" key="3">
    <source>
        <dbReference type="PROSITE" id="PS50114"/>
    </source>
</evidence>
<feature type="region of interest" description="Disordered" evidence="2">
    <location>
        <begin position="419"/>
        <end position="463"/>
    </location>
</feature>
<evidence type="ECO:0000259" key="4">
    <source>
        <dbReference type="PROSITE" id="PS50190"/>
    </source>
</evidence>
<dbReference type="SMART" id="SM00401">
    <property type="entry name" value="ZnF_GATA"/>
    <property type="match status" value="1"/>
</dbReference>
<feature type="region of interest" description="Disordered" evidence="2">
    <location>
        <begin position="1"/>
        <end position="54"/>
    </location>
</feature>
<feature type="compositionally biased region" description="Polar residues" evidence="2">
    <location>
        <begin position="1219"/>
        <end position="1237"/>
    </location>
</feature>
<feature type="domain" description="SEC7" evidence="4">
    <location>
        <begin position="1327"/>
        <end position="1494"/>
    </location>
</feature>
<reference evidence="6" key="1">
    <citation type="submission" date="2024-06" db="EMBL/GenBank/DDBJ databases">
        <title>Multi-omics analyses provide insights into the biosynthesis of the anticancer antibiotic pleurotin in Hohenbuehelia grisea.</title>
        <authorList>
            <person name="Weaver J.A."/>
            <person name="Alberti F."/>
        </authorList>
    </citation>
    <scope>NUCLEOTIDE SEQUENCE [LARGE SCALE GENOMIC DNA]</scope>
    <source>
        <strain evidence="6">T-177</strain>
    </source>
</reference>
<dbReference type="SMART" id="SM00222">
    <property type="entry name" value="Sec7"/>
    <property type="match status" value="1"/>
</dbReference>
<evidence type="ECO:0000313" key="6">
    <source>
        <dbReference type="Proteomes" id="UP001556367"/>
    </source>
</evidence>
<dbReference type="EMBL" id="JASNQZ010000006">
    <property type="protein sequence ID" value="KAL0956601.1"/>
    <property type="molecule type" value="Genomic_DNA"/>
</dbReference>
<evidence type="ECO:0000256" key="1">
    <source>
        <dbReference type="PROSITE-ProRule" id="PRU00094"/>
    </source>
</evidence>
<feature type="compositionally biased region" description="Basic and acidic residues" evidence="2">
    <location>
        <begin position="808"/>
        <end position="824"/>
    </location>
</feature>
<feature type="region of interest" description="Disordered" evidence="2">
    <location>
        <begin position="331"/>
        <end position="394"/>
    </location>
</feature>
<dbReference type="Pfam" id="PF00320">
    <property type="entry name" value="GATA"/>
    <property type="match status" value="1"/>
</dbReference>
<feature type="compositionally biased region" description="Low complexity" evidence="2">
    <location>
        <begin position="720"/>
        <end position="749"/>
    </location>
</feature>
<dbReference type="PROSITE" id="PS50190">
    <property type="entry name" value="SEC7"/>
    <property type="match status" value="1"/>
</dbReference>
<feature type="compositionally biased region" description="Polar residues" evidence="2">
    <location>
        <begin position="898"/>
        <end position="912"/>
    </location>
</feature>
<dbReference type="InterPro" id="IPR001849">
    <property type="entry name" value="PH_domain"/>
</dbReference>
<evidence type="ECO:0000313" key="5">
    <source>
        <dbReference type="EMBL" id="KAL0956601.1"/>
    </source>
</evidence>
<feature type="region of interest" description="Disordered" evidence="2">
    <location>
        <begin position="1609"/>
        <end position="1629"/>
    </location>
</feature>
<evidence type="ECO:0000256" key="2">
    <source>
        <dbReference type="SAM" id="MobiDB-lite"/>
    </source>
</evidence>
<dbReference type="CDD" id="cd00171">
    <property type="entry name" value="Sec7"/>
    <property type="match status" value="1"/>
</dbReference>
<dbReference type="Gene3D" id="1.10.1000.11">
    <property type="entry name" value="Arf Nucleotide-binding Site Opener,domain 2"/>
    <property type="match status" value="1"/>
</dbReference>
<feature type="region of interest" description="Disordered" evidence="2">
    <location>
        <begin position="508"/>
        <end position="568"/>
    </location>
</feature>
<feature type="compositionally biased region" description="Polar residues" evidence="2">
    <location>
        <begin position="348"/>
        <end position="364"/>
    </location>
</feature>
<organism evidence="5 6">
    <name type="scientific">Hohenbuehelia grisea</name>
    <dbReference type="NCBI Taxonomy" id="104357"/>
    <lineage>
        <taxon>Eukaryota</taxon>
        <taxon>Fungi</taxon>
        <taxon>Dikarya</taxon>
        <taxon>Basidiomycota</taxon>
        <taxon>Agaricomycotina</taxon>
        <taxon>Agaricomycetes</taxon>
        <taxon>Agaricomycetidae</taxon>
        <taxon>Agaricales</taxon>
        <taxon>Pleurotineae</taxon>
        <taxon>Pleurotaceae</taxon>
        <taxon>Hohenbuehelia</taxon>
    </lineage>
</organism>
<feature type="compositionally biased region" description="Low complexity" evidence="2">
    <location>
        <begin position="1146"/>
        <end position="1156"/>
    </location>
</feature>
<dbReference type="InterPro" id="IPR011993">
    <property type="entry name" value="PH-like_dom_sf"/>
</dbReference>
<feature type="compositionally biased region" description="Acidic residues" evidence="2">
    <location>
        <begin position="2061"/>
        <end position="2070"/>
    </location>
</feature>
<feature type="compositionally biased region" description="Polar residues" evidence="2">
    <location>
        <begin position="424"/>
        <end position="451"/>
    </location>
</feature>
<feature type="region of interest" description="Disordered" evidence="2">
    <location>
        <begin position="2041"/>
        <end position="2093"/>
    </location>
</feature>
<accession>A0ABR3JM40</accession>
<feature type="compositionally biased region" description="Polar residues" evidence="2">
    <location>
        <begin position="772"/>
        <end position="790"/>
    </location>
</feature>
<dbReference type="Gene3D" id="2.30.29.30">
    <property type="entry name" value="Pleckstrin-homology domain (PH domain)/Phosphotyrosine-binding domain (PTB)"/>
    <property type="match status" value="1"/>
</dbReference>
<dbReference type="InterPro" id="IPR023394">
    <property type="entry name" value="Sec7_C_sf"/>
</dbReference>
<dbReference type="InterPro" id="IPR035999">
    <property type="entry name" value="Sec7_dom_sf"/>
</dbReference>
<dbReference type="PRINTS" id="PR00619">
    <property type="entry name" value="GATAZNFINGER"/>
</dbReference>
<dbReference type="CDD" id="cd00202">
    <property type="entry name" value="ZnF_GATA"/>
    <property type="match status" value="1"/>
</dbReference>
<name>A0ABR3JM40_9AGAR</name>
<feature type="compositionally biased region" description="Low complexity" evidence="2">
    <location>
        <begin position="962"/>
        <end position="975"/>
    </location>
</feature>
<dbReference type="PROSITE" id="PS50114">
    <property type="entry name" value="GATA_ZN_FINGER_2"/>
    <property type="match status" value="1"/>
</dbReference>
<feature type="region of interest" description="Disordered" evidence="2">
    <location>
        <begin position="1653"/>
        <end position="1684"/>
    </location>
</feature>
<dbReference type="Gene3D" id="3.30.50.10">
    <property type="entry name" value="Erythroid Transcription Factor GATA-1, subunit A"/>
    <property type="match status" value="1"/>
</dbReference>
<dbReference type="InterPro" id="IPR000679">
    <property type="entry name" value="Znf_GATA"/>
</dbReference>
<dbReference type="SMART" id="SM00233">
    <property type="entry name" value="PH"/>
    <property type="match status" value="1"/>
</dbReference>
<sequence>MPGGVGVDAAQRLTPSARGLPTSPSIPIPGTSLLSAGRPSPPYPNLSARSELPSVYEDPSDLTAVQSRYLQGSHLNSSLSAVNSPSFAPSSLPSFGRHGLTRMPSSQRQMSPEHRTFPRHVRKTSFDHTVLKEGILAGLGGRHQVNGKPISPESLIGIKRRAEAPHAESMLRADPPTVKGHSPLQLQQDQEPFDGVPSSFPSSSFNFHFNPYDNLFDLSNQASMVQSSATAASASLPDSHFHHPHRSSASSVSFRSTVGSPANEGLSAAAAAAASAVAEGYAVLSAANLANEEAVMGTYMRLMYPLDSGPSSNLSQNPYTHVDPTQILSGEQADVGAGGSGAFASFHESPSSDGWGNGVGSSSNASPEPYTTSSASSPPSTEGAGGTPMTHARHLSRKALKQGLGGVALELQKKKSLPAGLGNAASSVNEVTRSESSTPDLAEGSTAQPSKGGSEDGESPTQCTNCHTMNTPLWRRDPEGQPLCNACGLFFKLHGVVRPLSLKTDVIKKRNRASGAPSGGSRKGNAGLPKIAASSTRPRSASSSLLPGLSSTRPAAGSRGGAAPGANATGTLAMKRQRRTSAASAGSLPILASIFRPHAQTSQRTTAHNTYARGLQPIASHESSTNNNTTLQRRVSRTDLDFEQALMAEGTVRLKEGLDVSKMGLESPRRGGMDSPGGGASFATFAGGSMSMSMGVNTPGNRRVQPSTPTIIPPTPTPVAGPSSASATMMPASPSPASSSSQDLFASSSDYAEREADARMRSPSPGQGQGGANTNRRSLYRSPGTSSSPDLATLVRKAKERGGIGVGSRKDTKQREKERERERAAGGGRSLGGGAGGEVGINGDGSGSGGGGGDSSSRGGTRARSSTSTFARGPDGRVSPMLGPPPKGKASAQLGDAASSSGHGPQNSNSEWFLSGLAIRASPEKGTTKSRPSVRAKTSAFLGKMLGSGSTRERSKTDASAPSTPSTPFFTNPFSHHSDSPPVPPLPANYQHLTPLRGRGDPNQQRSPDVSKPLPPIVGPSAAESDDPDDRSLVIVEPAPRSSSPTPMAQEKSTDTAKAPLPPLPPPSHTKKRSMSVSEAELKNPAADLPPTPVRPPTATPLTTPSKGSGAGWDDALHGILSDFKGELSQLDPAASLDLKDPSTPARRAAFSSRSAVTDSLVLPGSTQDEQQQQQRPPAKKMMTAPSAFLAPPQPRTSTADELEVPPSPTAVSPIIPPRTSSLHTRSPNLGSGSPRVSQRRGPGALKLRAGGPGLGTPPTQFQVPLRSLRAQHRSTASSSEPSLIPDDSVSPDNSPVKSISRRLSYIGTSQSAHQELTVGDLAGRPLASSVLGKGEDGDMETRGKELASRCWAEDEEFMAKEKLAEWLGGVGEINKVALKHYMNFFDFTSLRLDMAFRRLFAKLFLKAETQQVDRILEQFSRRYWDCNPNTLFGSASIVHAVSYSVLLLNTDLHIADLTTHMSRSQFVRNTLGTIYSQLNEGSAQASTTDLSYDDCGSVKGSDTETISRTKRSNSITSWNSVSKEAIASVVSPVISLTGTPQLGSVGMHSNGSTPSVQVSLANGSKSPDVGLYGRAWESEMESLLKDLYNAIKANQILQPITGRLSVSSLSPGPHMMRNRSLRSGGQQDRLMTLKRGSIRGLQSIINAQNAASPYSSNSSIDGRISPSPSFATSTNEAGMHGSSSSFLTPALGFASNLSHTIIRETQEDDDRSLRSEESGSTSISISDEELALLGAPWAKEGMLCRKQYFEAAGKRAKDKSWLDVFVVIQKGELSMFIFGDHGGGGGSIVGGGNWLSNASTVGTILLAHSMAHVLPPPGYNKQRPHCMVLTLSTGALYFFQAGTEELVNEWVSTCNYWAARTSKEPLAGGVSNMEYGWNRLEDPLTPGQAEEEHEPVDYTDAMSVRSGRSSRSKFGWRGDGAATMRSPHSPWVDRTFINDWKPPMPPTVASTHDEEAQLEALTKHVSSMKSELEKHNELRQPMAALYPTRTGNAARALSNWEKKSKYLLEEIVKYELYIDALHAAMSLRLKKRGEKALERALNGVTPDDDDEKGKWKGPDDDPIPEDDEPPTPSATATRFHRRAIPEINGPDA</sequence>
<dbReference type="PANTHER" id="PTHR10663">
    <property type="entry name" value="GUANYL-NUCLEOTIDE EXCHANGE FACTOR"/>
    <property type="match status" value="1"/>
</dbReference>
<dbReference type="SUPFAM" id="SSF50729">
    <property type="entry name" value="PH domain-like"/>
    <property type="match status" value="1"/>
</dbReference>
<dbReference type="SUPFAM" id="SSF57716">
    <property type="entry name" value="Glucocorticoid receptor-like (DNA-binding domain)"/>
    <property type="match status" value="1"/>
</dbReference>
<dbReference type="PROSITE" id="PS00344">
    <property type="entry name" value="GATA_ZN_FINGER_1"/>
    <property type="match status" value="1"/>
</dbReference>
<protein>
    <submittedName>
        <fullName evidence="5">Uncharacterized protein</fullName>
    </submittedName>
</protein>
<gene>
    <name evidence="5" type="ORF">HGRIS_002738</name>
</gene>
<dbReference type="Proteomes" id="UP001556367">
    <property type="component" value="Unassembled WGS sequence"/>
</dbReference>
<feature type="domain" description="GATA-type" evidence="3">
    <location>
        <begin position="457"/>
        <end position="510"/>
    </location>
</feature>
<dbReference type="InterPro" id="IPR041681">
    <property type="entry name" value="PH_9"/>
</dbReference>
<dbReference type="InterPro" id="IPR000904">
    <property type="entry name" value="Sec7_dom"/>
</dbReference>
<dbReference type="InterPro" id="IPR013088">
    <property type="entry name" value="Znf_NHR/GATA"/>
</dbReference>
<feature type="compositionally biased region" description="Gly residues" evidence="2">
    <location>
        <begin position="825"/>
        <end position="854"/>
    </location>
</feature>
<proteinExistence type="predicted"/>
<comment type="caution">
    <text evidence="5">The sequence shown here is derived from an EMBL/GenBank/DDBJ whole genome shotgun (WGS) entry which is preliminary data.</text>
</comment>
<feature type="compositionally biased region" description="Low complexity" evidence="2">
    <location>
        <begin position="855"/>
        <end position="873"/>
    </location>
</feature>
<dbReference type="Pfam" id="PF01369">
    <property type="entry name" value="Sec7"/>
    <property type="match status" value="1"/>
</dbReference>
<keyword evidence="1" id="KW-0862">Zinc</keyword>
<feature type="compositionally biased region" description="Low complexity" evidence="2">
    <location>
        <begin position="532"/>
        <end position="557"/>
    </location>
</feature>